<sequence>MATNEKKQLPFAVCISNEDYPASLEVGKLYQIIPDETAESHGYIRVIDESGEDYGYSRDRFFPIQIPAALQDALLKAA</sequence>
<proteinExistence type="predicted"/>
<dbReference type="EMBL" id="CP020372">
    <property type="protein sequence ID" value="AUB85412.1"/>
    <property type="molecule type" value="Genomic_DNA"/>
</dbReference>
<dbReference type="Proteomes" id="UP000232638">
    <property type="component" value="Plasmid pTs485"/>
</dbReference>
<reference evidence="1 2" key="1">
    <citation type="submission" date="2017-03" db="EMBL/GenBank/DDBJ databases">
        <title>Complete genome sequence of Candidatus 'Thiodictyon syntrophicum' sp. nov. strain Cad16T, a photolithoautotroph purple sulfur bacterium isolated from an alpine meromictic lake.</title>
        <authorList>
            <person name="Luedin S.M."/>
            <person name="Pothier J.F."/>
            <person name="Danza F."/>
            <person name="Storelli N."/>
            <person name="Wittwer M."/>
            <person name="Tonolla M."/>
        </authorList>
    </citation>
    <scope>NUCLEOTIDE SEQUENCE [LARGE SCALE GENOMIC DNA]</scope>
    <source>
        <strain evidence="1 2">Cad16T</strain>
        <plasmid evidence="2">Plasmid pts485</plasmid>
    </source>
</reference>
<gene>
    <name evidence="1" type="ORF">THSYN_31300</name>
</gene>
<dbReference type="AlphaFoldDB" id="A0A2K8UIQ8"/>
<protein>
    <submittedName>
        <fullName evidence="1">Uncharacterized protein</fullName>
    </submittedName>
</protein>
<dbReference type="RefSeq" id="WP_100923039.1">
    <property type="nucleotide sequence ID" value="NZ_CP020372.1"/>
</dbReference>
<name>A0A2K8UIQ8_9GAMM</name>
<dbReference type="KEGG" id="tsy:THSYN_31300"/>
<keyword evidence="1" id="KW-0614">Plasmid</keyword>
<keyword evidence="2" id="KW-1185">Reference proteome</keyword>
<organism evidence="1 2">
    <name type="scientific">Candidatus Thiodictyon syntrophicum</name>
    <dbReference type="NCBI Taxonomy" id="1166950"/>
    <lineage>
        <taxon>Bacteria</taxon>
        <taxon>Pseudomonadati</taxon>
        <taxon>Pseudomonadota</taxon>
        <taxon>Gammaproteobacteria</taxon>
        <taxon>Chromatiales</taxon>
        <taxon>Chromatiaceae</taxon>
        <taxon>Thiodictyon</taxon>
    </lineage>
</organism>
<evidence type="ECO:0000313" key="2">
    <source>
        <dbReference type="Proteomes" id="UP000232638"/>
    </source>
</evidence>
<geneLocation type="plasmid" evidence="2">
    <name>pts485</name>
</geneLocation>
<dbReference type="OrthoDB" id="5569763at2"/>
<evidence type="ECO:0000313" key="1">
    <source>
        <dbReference type="EMBL" id="AUB85412.1"/>
    </source>
</evidence>
<accession>A0A2K8UIQ8</accession>